<proteinExistence type="predicted"/>
<reference evidence="2" key="1">
    <citation type="submission" date="2014-09" db="EMBL/GenBank/DDBJ databases">
        <authorList>
            <person name="Magalhaes I.L.F."/>
            <person name="Oliveira U."/>
            <person name="Santos F.R."/>
            <person name="Vidigal T.H.D.A."/>
            <person name="Brescovit A.D."/>
            <person name="Santos A.J."/>
        </authorList>
    </citation>
    <scope>NUCLEOTIDE SEQUENCE</scope>
    <source>
        <tissue evidence="2">Shoot tissue taken approximately 20 cm above the soil surface</tissue>
    </source>
</reference>
<accession>A0A0A9FA56</accession>
<protein>
    <submittedName>
        <fullName evidence="2">Uncharacterized protein</fullName>
    </submittedName>
</protein>
<organism evidence="2">
    <name type="scientific">Arundo donax</name>
    <name type="common">Giant reed</name>
    <name type="synonym">Donax arundinaceus</name>
    <dbReference type="NCBI Taxonomy" id="35708"/>
    <lineage>
        <taxon>Eukaryota</taxon>
        <taxon>Viridiplantae</taxon>
        <taxon>Streptophyta</taxon>
        <taxon>Embryophyta</taxon>
        <taxon>Tracheophyta</taxon>
        <taxon>Spermatophyta</taxon>
        <taxon>Magnoliopsida</taxon>
        <taxon>Liliopsida</taxon>
        <taxon>Poales</taxon>
        <taxon>Poaceae</taxon>
        <taxon>PACMAD clade</taxon>
        <taxon>Arundinoideae</taxon>
        <taxon>Arundineae</taxon>
        <taxon>Arundo</taxon>
    </lineage>
</organism>
<reference evidence="2" key="2">
    <citation type="journal article" date="2015" name="Data Brief">
        <title>Shoot transcriptome of the giant reed, Arundo donax.</title>
        <authorList>
            <person name="Barrero R.A."/>
            <person name="Guerrero F.D."/>
            <person name="Moolhuijzen P."/>
            <person name="Goolsby J.A."/>
            <person name="Tidwell J."/>
            <person name="Bellgard S.E."/>
            <person name="Bellgard M.I."/>
        </authorList>
    </citation>
    <scope>NUCLEOTIDE SEQUENCE</scope>
    <source>
        <tissue evidence="2">Shoot tissue taken approximately 20 cm above the soil surface</tissue>
    </source>
</reference>
<feature type="compositionally biased region" description="Polar residues" evidence="1">
    <location>
        <begin position="17"/>
        <end position="29"/>
    </location>
</feature>
<evidence type="ECO:0000256" key="1">
    <source>
        <dbReference type="SAM" id="MobiDB-lite"/>
    </source>
</evidence>
<dbReference type="EMBL" id="GBRH01190865">
    <property type="protein sequence ID" value="JAE07031.1"/>
    <property type="molecule type" value="Transcribed_RNA"/>
</dbReference>
<name>A0A0A9FA56_ARUDO</name>
<dbReference type="AlphaFoldDB" id="A0A0A9FA56"/>
<sequence>MRKRNLVVAGQGGAATRNWQSPLSQSLSCGGSGMRH</sequence>
<evidence type="ECO:0000313" key="2">
    <source>
        <dbReference type="EMBL" id="JAE07031.1"/>
    </source>
</evidence>
<feature type="region of interest" description="Disordered" evidence="1">
    <location>
        <begin position="1"/>
        <end position="36"/>
    </location>
</feature>